<reference evidence="1 2" key="1">
    <citation type="submission" date="2016-06" db="EMBL/GenBank/DDBJ databases">
        <authorList>
            <consortium name="Pathogen Informatics"/>
        </authorList>
    </citation>
    <scope>NUCLEOTIDE SEQUENCE [LARGE SCALE GENOMIC DNA]</scope>
    <source>
        <strain evidence="1">PowCR01</strain>
    </source>
</reference>
<dbReference type="VEuPathDB" id="PlasmoDB:POWCR01_040011500"/>
<dbReference type="OrthoDB" id="382379at2759"/>
<evidence type="ECO:0000313" key="1">
    <source>
        <dbReference type="EMBL" id="SBT75648.1"/>
    </source>
</evidence>
<evidence type="ECO:0000313" key="2">
    <source>
        <dbReference type="Proteomes" id="UP000243200"/>
    </source>
</evidence>
<dbReference type="EMBL" id="LT594508">
    <property type="protein sequence ID" value="SBT75648.1"/>
    <property type="molecule type" value="Genomic_DNA"/>
</dbReference>
<dbReference type="VEuPathDB" id="PlasmoDB:PocGH01_04015600"/>
<dbReference type="AlphaFoldDB" id="A0A1C3KNK7"/>
<protein>
    <submittedName>
        <fullName evidence="1">Uncharacterized protein</fullName>
    </submittedName>
</protein>
<proteinExistence type="predicted"/>
<organism evidence="1 2">
    <name type="scientific">Plasmodium ovale</name>
    <name type="common">malaria parasite P. ovale</name>
    <dbReference type="NCBI Taxonomy" id="36330"/>
    <lineage>
        <taxon>Eukaryota</taxon>
        <taxon>Sar</taxon>
        <taxon>Alveolata</taxon>
        <taxon>Apicomplexa</taxon>
        <taxon>Aconoidasida</taxon>
        <taxon>Haemosporida</taxon>
        <taxon>Plasmodiidae</taxon>
        <taxon>Plasmodium</taxon>
        <taxon>Plasmodium (Plasmodium)</taxon>
    </lineage>
</organism>
<sequence length="306" mass="35831">MKYFVTKCCLVKCSRGGAWFNPLLRKQSTAQILLCGRAFFSSLSPGKHDLIKHMEESYNLEEAVIRRVSKMNNTALAYTCEDINKKRINSRYIWELVYNRINEIKKSFSVNELVVIFHAYCHSISFDINFSNFINLFWDLLGDKIRDLDYLSLIGLYFCAEKTGNVEKMEEISNFLLAYILEDCTQIKVAEKGLAVILKILCYTKKNVDNKHISNVSNFIQNVDIKEIKNIFLCLHFFIKFKSYNKSFVILLKKIQSLIIFKKINYYIVFKYLCSIYSMNNNSMAMQEVKRTLSIIYLSHRINSCP</sequence>
<accession>A0A1C3KNK7</accession>
<name>A0A1C3KNK7_PLAOA</name>
<gene>
    <name evidence="1" type="primary">PowCR01_040011500</name>
    <name evidence="1" type="ORF">POWCR01_040011500</name>
</gene>
<dbReference type="Proteomes" id="UP000243200">
    <property type="component" value="Chromosome 4"/>
</dbReference>